<keyword evidence="7" id="KW-1185">Reference proteome</keyword>
<keyword evidence="3 6" id="KW-0808">Transferase</keyword>
<dbReference type="PANTHER" id="PTHR44942:SF4">
    <property type="entry name" value="METHYLTRANSFERASE TYPE 11 DOMAIN-CONTAINING PROTEIN"/>
    <property type="match status" value="1"/>
</dbReference>
<dbReference type="GO" id="GO:0032259">
    <property type="term" value="P:methylation"/>
    <property type="evidence" value="ECO:0007669"/>
    <property type="project" value="UniProtKB-KW"/>
</dbReference>
<dbReference type="CDD" id="cd02440">
    <property type="entry name" value="AdoMet_MTases"/>
    <property type="match status" value="1"/>
</dbReference>
<dbReference type="Proteomes" id="UP000247832">
    <property type="component" value="Unassembled WGS sequence"/>
</dbReference>
<sequence length="273" mass="29532">MVTIPASPPDSGGGSHQRREMAESFGDDAVRFDRTRPHYPDAFIDEIARRMPGRAILDVGIGTGISSRPFGDRGFTVLGVEADPRMAQFARLQGFDVEVARFEEWVAAGRMFDGLIAGQTWHWVDPVSGAARAADVLRPGGCLVLFWNEARPPAELAAQFGKVFASLDTGLPFNPWATALRRGAYNGIINVAEAGIRATNAFRPIERVAFDWETTISRDAWLEQASTSGGINRLPKERLEALLAGMGVAIDAVGGEFVLAYTTVGGIAERQTL</sequence>
<evidence type="ECO:0000256" key="4">
    <source>
        <dbReference type="SAM" id="MobiDB-lite"/>
    </source>
</evidence>
<dbReference type="GO" id="GO:0008757">
    <property type="term" value="F:S-adenosylmethionine-dependent methyltransferase activity"/>
    <property type="evidence" value="ECO:0007669"/>
    <property type="project" value="InterPro"/>
</dbReference>
<evidence type="ECO:0000256" key="2">
    <source>
        <dbReference type="ARBA" id="ARBA00022603"/>
    </source>
</evidence>
<evidence type="ECO:0000256" key="1">
    <source>
        <dbReference type="ARBA" id="ARBA00008361"/>
    </source>
</evidence>
<dbReference type="SUPFAM" id="SSF53335">
    <property type="entry name" value="S-adenosyl-L-methionine-dependent methyltransferases"/>
    <property type="match status" value="1"/>
</dbReference>
<dbReference type="InterPro" id="IPR051052">
    <property type="entry name" value="Diverse_substrate_MTase"/>
</dbReference>
<evidence type="ECO:0000313" key="7">
    <source>
        <dbReference type="Proteomes" id="UP000247832"/>
    </source>
</evidence>
<dbReference type="InterPro" id="IPR013216">
    <property type="entry name" value="Methyltransf_11"/>
</dbReference>
<evidence type="ECO:0000259" key="5">
    <source>
        <dbReference type="Pfam" id="PF08241"/>
    </source>
</evidence>
<dbReference type="EMBL" id="QJVD01000013">
    <property type="protein sequence ID" value="PYI66714.1"/>
    <property type="molecule type" value="Genomic_DNA"/>
</dbReference>
<organism evidence="6 7">
    <name type="scientific">Arthrobacter livingstonensis</name>
    <dbReference type="NCBI Taxonomy" id="670078"/>
    <lineage>
        <taxon>Bacteria</taxon>
        <taxon>Bacillati</taxon>
        <taxon>Actinomycetota</taxon>
        <taxon>Actinomycetes</taxon>
        <taxon>Micrococcales</taxon>
        <taxon>Micrococcaceae</taxon>
        <taxon>Arthrobacter</taxon>
    </lineage>
</organism>
<proteinExistence type="inferred from homology"/>
<reference evidence="6 7" key="1">
    <citation type="submission" date="2018-05" db="EMBL/GenBank/DDBJ databases">
        <title>Genetic diversity of glacier-inhabiting Cryobacterium bacteria in China and description of Cryobacterium mengkeensis sp. nov. and Arthrobacter glacialis sp. nov.</title>
        <authorList>
            <person name="Liu Q."/>
            <person name="Xin Y.-H."/>
        </authorList>
    </citation>
    <scope>NUCLEOTIDE SEQUENCE [LARGE SCALE GENOMIC DNA]</scope>
    <source>
        <strain evidence="6 7">LI2</strain>
    </source>
</reference>
<comment type="similarity">
    <text evidence="1">Belongs to the methyltransferase superfamily.</text>
</comment>
<dbReference type="Pfam" id="PF08241">
    <property type="entry name" value="Methyltransf_11"/>
    <property type="match status" value="1"/>
</dbReference>
<keyword evidence="2 6" id="KW-0489">Methyltransferase</keyword>
<gene>
    <name evidence="6" type="ORF">CVV68_12955</name>
</gene>
<protein>
    <submittedName>
        <fullName evidence="6">SAM-dependent methyltransferase</fullName>
    </submittedName>
</protein>
<dbReference type="PANTHER" id="PTHR44942">
    <property type="entry name" value="METHYLTRANSF_11 DOMAIN-CONTAINING PROTEIN"/>
    <property type="match status" value="1"/>
</dbReference>
<evidence type="ECO:0000313" key="6">
    <source>
        <dbReference type="EMBL" id="PYI66714.1"/>
    </source>
</evidence>
<comment type="caution">
    <text evidence="6">The sequence shown here is derived from an EMBL/GenBank/DDBJ whole genome shotgun (WGS) entry which is preliminary data.</text>
</comment>
<feature type="domain" description="Methyltransferase type 11" evidence="5">
    <location>
        <begin position="57"/>
        <end position="144"/>
    </location>
</feature>
<dbReference type="Gene3D" id="3.40.50.150">
    <property type="entry name" value="Vaccinia Virus protein VP39"/>
    <property type="match status" value="1"/>
</dbReference>
<feature type="region of interest" description="Disordered" evidence="4">
    <location>
        <begin position="1"/>
        <end position="22"/>
    </location>
</feature>
<dbReference type="AlphaFoldDB" id="A0A2V5L8K2"/>
<evidence type="ECO:0000256" key="3">
    <source>
        <dbReference type="ARBA" id="ARBA00022679"/>
    </source>
</evidence>
<name>A0A2V5L8K2_9MICC</name>
<accession>A0A2V5L8K2</accession>
<dbReference type="OrthoDB" id="9797252at2"/>
<dbReference type="InterPro" id="IPR029063">
    <property type="entry name" value="SAM-dependent_MTases_sf"/>
</dbReference>